<evidence type="ECO:0000313" key="4">
    <source>
        <dbReference type="Proteomes" id="UP000178666"/>
    </source>
</evidence>
<organism evidence="1 3">
    <name type="scientific">Acidipropionibacterium acidipropionici</name>
    <dbReference type="NCBI Taxonomy" id="1748"/>
    <lineage>
        <taxon>Bacteria</taxon>
        <taxon>Bacillati</taxon>
        <taxon>Actinomycetota</taxon>
        <taxon>Actinomycetes</taxon>
        <taxon>Propionibacteriales</taxon>
        <taxon>Propionibacteriaceae</taxon>
        <taxon>Acidipropionibacterium</taxon>
    </lineage>
</organism>
<evidence type="ECO:0000313" key="2">
    <source>
        <dbReference type="EMBL" id="AOZ47889.1"/>
    </source>
</evidence>
<dbReference type="Proteomes" id="UP000178666">
    <property type="component" value="Chromosome"/>
</dbReference>
<dbReference type="Proteomes" id="UP000075221">
    <property type="component" value="Chromosome"/>
</dbReference>
<proteinExistence type="predicted"/>
<name>A0AAC8YGU6_9ACTN</name>
<dbReference type="AlphaFoldDB" id="A0AAC8YGU6"/>
<sequence length="439" mass="44458">MMAEPLPSDFLPFGHVVGRVIRAVGDTPADPDSDPEAIPVTGSGLIRFTPLDDHRVVTSTTPDSWVAQETIVADLDDDGLLSVSGTPGVSLWPGAWKVSPGSASAFSFPTFTIEVTSAHTATAPLELWSSAPWTPGAGQTVTTLVVPSGGVAGQILGWDGSALSWIDPGDATQGPAGTVTVGTVTTGAAGSSATVTNSGTPSAAVLDFTIPRGAVGATPANPEFTATASTLAAGSSATASVTGTYPALTLALGIPRGADGTGGGGSSLQIVGAGRPDITSTMDAATQAAVSAATVGTAFISTDGPQGAWAWRRRTTGWQVIDGDTGWRVLEPALTLASGAFKIRRVGVDVWLWLDDVLISTTALASETIAVTIPAGFRPPATAISGFCLASPNWWRADITSGGSVKFPASMTALYHMRDTIHLAPADAWPTTLPGNPTS</sequence>
<dbReference type="EMBL" id="CP014352">
    <property type="protein sequence ID" value="AMS06441.1"/>
    <property type="molecule type" value="Genomic_DNA"/>
</dbReference>
<keyword evidence="4" id="KW-1185">Reference proteome</keyword>
<evidence type="ECO:0000313" key="3">
    <source>
        <dbReference type="Proteomes" id="UP000075221"/>
    </source>
</evidence>
<protein>
    <submittedName>
        <fullName evidence="1">Uncharacterized protein</fullName>
    </submittedName>
</protein>
<evidence type="ECO:0000313" key="1">
    <source>
        <dbReference type="EMBL" id="AMS06441.1"/>
    </source>
</evidence>
<reference evidence="1 3" key="2">
    <citation type="submission" date="2016-02" db="EMBL/GenBank/DDBJ databases">
        <title>Complete Genome Sequence of Propionibacterium acidipropionici ATCC 55737.</title>
        <authorList>
            <person name="Luna Flores C.H."/>
            <person name="Nielsen L.K."/>
            <person name="Marcellin E."/>
        </authorList>
    </citation>
    <scope>NUCLEOTIDE SEQUENCE [LARGE SCALE GENOMIC DNA]</scope>
    <source>
        <strain evidence="1 3">ATCC 55737</strain>
    </source>
</reference>
<accession>A0AAC8YGU6</accession>
<gene>
    <name evidence="2" type="ORF">A8L58_15735</name>
    <name evidence="1" type="ORF">AXH35_14275</name>
</gene>
<dbReference type="RefSeq" id="WP_062820281.1">
    <property type="nucleotide sequence ID" value="NZ_CP014352.1"/>
</dbReference>
<dbReference type="EMBL" id="CP015970">
    <property type="protein sequence ID" value="AOZ47889.1"/>
    <property type="molecule type" value="Genomic_DNA"/>
</dbReference>
<reference evidence="2 4" key="1">
    <citation type="journal article" date="2016" name="Plant Dis.">
        <title>Improved production of propionic acid using genome shuffling.</title>
        <authorList>
            <person name="Luna-Flores C.H."/>
            <person name="Palfreyman R.W."/>
            <person name="Kromer J.O."/>
            <person name="Nielsen L.K."/>
            <person name="Marcellin E."/>
        </authorList>
    </citation>
    <scope>NUCLEOTIDE SEQUENCE [LARGE SCALE GENOMIC DNA]</scope>
    <source>
        <strain evidence="2 4">F3E8</strain>
    </source>
</reference>